<dbReference type="InterPro" id="IPR050300">
    <property type="entry name" value="GDXG_lipolytic_enzyme"/>
</dbReference>
<evidence type="ECO:0000256" key="1">
    <source>
        <dbReference type="ARBA" id="ARBA00010515"/>
    </source>
</evidence>
<dbReference type="RefSeq" id="WP_073269566.1">
    <property type="nucleotide sequence ID" value="NZ_FQTU01000002.1"/>
</dbReference>
<dbReference type="GO" id="GO:0004806">
    <property type="term" value="F:triacylglycerol lipase activity"/>
    <property type="evidence" value="ECO:0007669"/>
    <property type="project" value="TreeGrafter"/>
</dbReference>
<evidence type="ECO:0000313" key="5">
    <source>
        <dbReference type="Proteomes" id="UP000184251"/>
    </source>
</evidence>
<feature type="domain" description="Alpha/beta hydrolase fold-3" evidence="3">
    <location>
        <begin position="73"/>
        <end position="274"/>
    </location>
</feature>
<gene>
    <name evidence="4" type="ORF">SAMN02746064_00577</name>
</gene>
<dbReference type="STRING" id="1120975.SAMN02746064_00577"/>
<dbReference type="Gene3D" id="3.40.50.1820">
    <property type="entry name" value="alpha/beta hydrolase"/>
    <property type="match status" value="1"/>
</dbReference>
<dbReference type="Proteomes" id="UP000184251">
    <property type="component" value="Unassembled WGS sequence"/>
</dbReference>
<accession>A0A1M4TQE6</accession>
<name>A0A1M4TQE6_9FIRM</name>
<dbReference type="OrthoDB" id="24847at2"/>
<organism evidence="4 5">
    <name type="scientific">Alkalibacter saccharofermentans DSM 14828</name>
    <dbReference type="NCBI Taxonomy" id="1120975"/>
    <lineage>
        <taxon>Bacteria</taxon>
        <taxon>Bacillati</taxon>
        <taxon>Bacillota</taxon>
        <taxon>Clostridia</taxon>
        <taxon>Eubacteriales</taxon>
        <taxon>Eubacteriaceae</taxon>
        <taxon>Alkalibacter</taxon>
    </lineage>
</organism>
<dbReference type="EMBL" id="FQTU01000002">
    <property type="protein sequence ID" value="SHE46681.1"/>
    <property type="molecule type" value="Genomic_DNA"/>
</dbReference>
<dbReference type="PANTHER" id="PTHR48081:SF30">
    <property type="entry name" value="ACETYL-HYDROLASE LIPR-RELATED"/>
    <property type="match status" value="1"/>
</dbReference>
<dbReference type="SUPFAM" id="SSF53474">
    <property type="entry name" value="alpha/beta-Hydrolases"/>
    <property type="match status" value="1"/>
</dbReference>
<protein>
    <submittedName>
        <fullName evidence="4">Acetyl esterase/lipase</fullName>
    </submittedName>
</protein>
<comment type="similarity">
    <text evidence="1">Belongs to the 'GDXG' lipolytic enzyme family.</text>
</comment>
<keyword evidence="2" id="KW-0378">Hydrolase</keyword>
<keyword evidence="5" id="KW-1185">Reference proteome</keyword>
<dbReference type="Pfam" id="PF07859">
    <property type="entry name" value="Abhydrolase_3"/>
    <property type="match status" value="1"/>
</dbReference>
<evidence type="ECO:0000256" key="2">
    <source>
        <dbReference type="ARBA" id="ARBA00022801"/>
    </source>
</evidence>
<reference evidence="4 5" key="1">
    <citation type="submission" date="2016-11" db="EMBL/GenBank/DDBJ databases">
        <authorList>
            <person name="Jaros S."/>
            <person name="Januszkiewicz K."/>
            <person name="Wedrychowicz H."/>
        </authorList>
    </citation>
    <scope>NUCLEOTIDE SEQUENCE [LARGE SCALE GENOMIC DNA]</scope>
    <source>
        <strain evidence="4 5">DSM 14828</strain>
    </source>
</reference>
<evidence type="ECO:0000259" key="3">
    <source>
        <dbReference type="Pfam" id="PF07859"/>
    </source>
</evidence>
<dbReference type="AlphaFoldDB" id="A0A1M4TQE6"/>
<proteinExistence type="inferred from homology"/>
<dbReference type="InterPro" id="IPR029058">
    <property type="entry name" value="AB_hydrolase_fold"/>
</dbReference>
<evidence type="ECO:0000313" key="4">
    <source>
        <dbReference type="EMBL" id="SHE46681.1"/>
    </source>
</evidence>
<sequence>MSSWQNAVIKKILRRHKLKAVFRYRSIKSKRRLQERRAAILNLIPGGEFTDVKIGNIKGQLIEAENMVPGRIILYLHGGTYCTGSVKSYRILARKLADVCNSQLLIINYRLAPENPYPGAIEDSMMAYMWLLDNGYKAKDIFIMGDSAGGGLALATGLKIKELGLDMPSGFVCMSPWTDLTLSGESFKGRAKRDSILNPKVVKKCAKLYYGDHDPADFLISPLFGDFTGFPPVMIQVGTEEMLYDDSARLVHKLKNSKVTVRFEVWKKMFHVWQFFYLVLPESREAVEGIGKFVKDPEFNEKLQTSFR</sequence>
<dbReference type="InterPro" id="IPR013094">
    <property type="entry name" value="AB_hydrolase_3"/>
</dbReference>
<dbReference type="PANTHER" id="PTHR48081">
    <property type="entry name" value="AB HYDROLASE SUPERFAMILY PROTEIN C4A8.06C"/>
    <property type="match status" value="1"/>
</dbReference>